<dbReference type="PANTHER" id="PTHR11571:SF222">
    <property type="entry name" value="GLUTATHIONE TRANSFERASE"/>
    <property type="match status" value="1"/>
</dbReference>
<evidence type="ECO:0000256" key="3">
    <source>
        <dbReference type="ARBA" id="ARBA00012452"/>
    </source>
</evidence>
<dbReference type="SFLD" id="SFLDG00363">
    <property type="entry name" value="AMPS_(cytGST):_Alpha-__Mu-__Pi"/>
    <property type="match status" value="1"/>
</dbReference>
<evidence type="ECO:0000256" key="4">
    <source>
        <dbReference type="ARBA" id="ARBA00022679"/>
    </source>
</evidence>
<feature type="domain" description="GST N-terminal" evidence="6">
    <location>
        <begin position="1"/>
        <end position="83"/>
    </location>
</feature>
<feature type="domain" description="GST C-terminal" evidence="7">
    <location>
        <begin position="85"/>
        <end position="205"/>
    </location>
</feature>
<sequence>MYKITYFPIRGRAEHIRLFLEDLQIPYESKVITFEEWESYKSKHIGTLELPFGQLPIFQDGNLQLAQSGAIARHLARKHDKYGKTAEEKALNDMLFDMAVDIHSVYLKHIYDPQRKQKMNTFVQEARGKLELVEKFVTHRGNKFTVCNEPTLSDYYMFEVMDILLREENKILDSYPKLKEIHSQMKNRPNIAAFLKSDRRFDKPVPVSDA</sequence>
<dbReference type="InterPro" id="IPR004046">
    <property type="entry name" value="GST_C"/>
</dbReference>
<dbReference type="PROSITE" id="PS50404">
    <property type="entry name" value="GST_NTER"/>
    <property type="match status" value="1"/>
</dbReference>
<keyword evidence="9" id="KW-1185">Reference proteome</keyword>
<dbReference type="Pfam" id="PF02798">
    <property type="entry name" value="GST_N"/>
    <property type="match status" value="1"/>
</dbReference>
<dbReference type="GO" id="GO:0004364">
    <property type="term" value="F:glutathione transferase activity"/>
    <property type="evidence" value="ECO:0007669"/>
    <property type="project" value="UniProtKB-EC"/>
</dbReference>
<reference evidence="8" key="2">
    <citation type="submission" date="2022-01" db="EMBL/GenBank/DDBJ databases">
        <authorList>
            <person name="Hirooka S."/>
            <person name="Miyagishima S.Y."/>
        </authorList>
    </citation>
    <scope>NUCLEOTIDE SEQUENCE</scope>
    <source>
        <strain evidence="8">NBRC 102759</strain>
    </source>
</reference>
<dbReference type="InterPro" id="IPR050213">
    <property type="entry name" value="GST_superfamily"/>
</dbReference>
<dbReference type="InterPro" id="IPR036282">
    <property type="entry name" value="Glutathione-S-Trfase_C_sf"/>
</dbReference>
<evidence type="ECO:0000256" key="2">
    <source>
        <dbReference type="ARBA" id="ARBA00005861"/>
    </source>
</evidence>
<dbReference type="SFLD" id="SFLDS00019">
    <property type="entry name" value="Glutathione_Transferase_(cytos"/>
    <property type="match status" value="1"/>
</dbReference>
<dbReference type="OrthoDB" id="4951845at2759"/>
<comment type="catalytic activity">
    <reaction evidence="5">
        <text>RX + glutathione = an S-substituted glutathione + a halide anion + H(+)</text>
        <dbReference type="Rhea" id="RHEA:16437"/>
        <dbReference type="ChEBI" id="CHEBI:15378"/>
        <dbReference type="ChEBI" id="CHEBI:16042"/>
        <dbReference type="ChEBI" id="CHEBI:17792"/>
        <dbReference type="ChEBI" id="CHEBI:57925"/>
        <dbReference type="ChEBI" id="CHEBI:90779"/>
        <dbReference type="EC" id="2.5.1.18"/>
    </reaction>
</comment>
<dbReference type="InterPro" id="IPR036249">
    <property type="entry name" value="Thioredoxin-like_sf"/>
</dbReference>
<dbReference type="InterPro" id="IPR040079">
    <property type="entry name" value="Glutathione_S-Trfase"/>
</dbReference>
<dbReference type="SUPFAM" id="SSF52833">
    <property type="entry name" value="Thioredoxin-like"/>
    <property type="match status" value="1"/>
</dbReference>
<comment type="similarity">
    <text evidence="2">Belongs to the GST superfamily. Mu family.</text>
</comment>
<dbReference type="InterPro" id="IPR010987">
    <property type="entry name" value="Glutathione-S-Trfase_C-like"/>
</dbReference>
<dbReference type="SFLD" id="SFLDG01205">
    <property type="entry name" value="AMPS.1"/>
    <property type="match status" value="1"/>
</dbReference>
<protein>
    <recommendedName>
        <fullName evidence="3">glutathione transferase</fullName>
        <ecNumber evidence="3">2.5.1.18</ecNumber>
    </recommendedName>
</protein>
<dbReference type="PANTHER" id="PTHR11571">
    <property type="entry name" value="GLUTATHIONE S-TRANSFERASE"/>
    <property type="match status" value="1"/>
</dbReference>
<evidence type="ECO:0000256" key="5">
    <source>
        <dbReference type="ARBA" id="ARBA00047960"/>
    </source>
</evidence>
<comment type="caution">
    <text evidence="8">The sequence shown here is derived from an EMBL/GenBank/DDBJ whole genome shotgun (WGS) entry which is preliminary data.</text>
</comment>
<dbReference type="Proteomes" id="UP001061958">
    <property type="component" value="Unassembled WGS sequence"/>
</dbReference>
<comment type="function">
    <text evidence="1">Conjugation of reduced glutathione to a wide number of exogenous and endogenous hydrophobic electrophiles.</text>
</comment>
<organism evidence="8 9">
    <name type="scientific">Galdieria partita</name>
    <dbReference type="NCBI Taxonomy" id="83374"/>
    <lineage>
        <taxon>Eukaryota</taxon>
        <taxon>Rhodophyta</taxon>
        <taxon>Bangiophyceae</taxon>
        <taxon>Galdieriales</taxon>
        <taxon>Galdieriaceae</taxon>
        <taxon>Galdieria</taxon>
    </lineage>
</organism>
<dbReference type="EC" id="2.5.1.18" evidence="3"/>
<dbReference type="EMBL" id="BQMJ01000011">
    <property type="protein sequence ID" value="GJQ09827.1"/>
    <property type="molecule type" value="Genomic_DNA"/>
</dbReference>
<evidence type="ECO:0000256" key="1">
    <source>
        <dbReference type="ARBA" id="ARBA00003701"/>
    </source>
</evidence>
<reference evidence="8" key="1">
    <citation type="journal article" date="2022" name="Proc. Natl. Acad. Sci. U.S.A.">
        <title>Life cycle and functional genomics of the unicellular red alga Galdieria for elucidating algal and plant evolution and industrial use.</title>
        <authorList>
            <person name="Hirooka S."/>
            <person name="Itabashi T."/>
            <person name="Ichinose T.M."/>
            <person name="Onuma R."/>
            <person name="Fujiwara T."/>
            <person name="Yamashita S."/>
            <person name="Jong L.W."/>
            <person name="Tomita R."/>
            <person name="Iwane A.H."/>
            <person name="Miyagishima S.Y."/>
        </authorList>
    </citation>
    <scope>NUCLEOTIDE SEQUENCE</scope>
    <source>
        <strain evidence="8">NBRC 102759</strain>
    </source>
</reference>
<accession>A0A9C7PTU2</accession>
<dbReference type="Pfam" id="PF14497">
    <property type="entry name" value="GST_C_3"/>
    <property type="match status" value="1"/>
</dbReference>
<dbReference type="PROSITE" id="PS50405">
    <property type="entry name" value="GST_CTER"/>
    <property type="match status" value="1"/>
</dbReference>
<dbReference type="AlphaFoldDB" id="A0A9C7PTU2"/>
<dbReference type="GO" id="GO:0006749">
    <property type="term" value="P:glutathione metabolic process"/>
    <property type="evidence" value="ECO:0007669"/>
    <property type="project" value="TreeGrafter"/>
</dbReference>
<name>A0A9C7PTU2_9RHOD</name>
<gene>
    <name evidence="8" type="ORF">GpartN1_g1618.t1</name>
</gene>
<evidence type="ECO:0000313" key="9">
    <source>
        <dbReference type="Proteomes" id="UP001061958"/>
    </source>
</evidence>
<dbReference type="SUPFAM" id="SSF47616">
    <property type="entry name" value="GST C-terminal domain-like"/>
    <property type="match status" value="1"/>
</dbReference>
<evidence type="ECO:0000313" key="8">
    <source>
        <dbReference type="EMBL" id="GJQ09827.1"/>
    </source>
</evidence>
<evidence type="ECO:0000259" key="7">
    <source>
        <dbReference type="PROSITE" id="PS50405"/>
    </source>
</evidence>
<proteinExistence type="inferred from homology"/>
<dbReference type="InterPro" id="IPR004045">
    <property type="entry name" value="Glutathione_S-Trfase_N"/>
</dbReference>
<evidence type="ECO:0000259" key="6">
    <source>
        <dbReference type="PROSITE" id="PS50404"/>
    </source>
</evidence>
<keyword evidence="4" id="KW-0808">Transferase</keyword>
<dbReference type="Gene3D" id="1.20.1050.130">
    <property type="match status" value="1"/>
</dbReference>